<feature type="region of interest" description="Disordered" evidence="1">
    <location>
        <begin position="27"/>
        <end position="51"/>
    </location>
</feature>
<organism evidence="3 4">
    <name type="scientific">Hypholoma sublateritium (strain FD-334 SS-4)</name>
    <dbReference type="NCBI Taxonomy" id="945553"/>
    <lineage>
        <taxon>Eukaryota</taxon>
        <taxon>Fungi</taxon>
        <taxon>Dikarya</taxon>
        <taxon>Basidiomycota</taxon>
        <taxon>Agaricomycotina</taxon>
        <taxon>Agaricomycetes</taxon>
        <taxon>Agaricomycetidae</taxon>
        <taxon>Agaricales</taxon>
        <taxon>Agaricineae</taxon>
        <taxon>Strophariaceae</taxon>
        <taxon>Hypholoma</taxon>
    </lineage>
</organism>
<dbReference type="AlphaFoldDB" id="A0A0D2PJW0"/>
<keyword evidence="4" id="KW-1185">Reference proteome</keyword>
<sequence>MFPGVPAGGAYHHHICLPPPLPPGLPPPGARARWNLGPTPPHPTASVPTPNRPAGMDIQNCFANLNGRRTHLVHMGVVAVCLAGCIFLLSSTCASHRLPTCLLPPSLAKRDG</sequence>
<evidence type="ECO:0000313" key="3">
    <source>
        <dbReference type="EMBL" id="KJA20220.1"/>
    </source>
</evidence>
<feature type="transmembrane region" description="Helical" evidence="2">
    <location>
        <begin position="72"/>
        <end position="90"/>
    </location>
</feature>
<reference evidence="4" key="1">
    <citation type="submission" date="2014-04" db="EMBL/GenBank/DDBJ databases">
        <title>Evolutionary Origins and Diversification of the Mycorrhizal Mutualists.</title>
        <authorList>
            <consortium name="DOE Joint Genome Institute"/>
            <consortium name="Mycorrhizal Genomics Consortium"/>
            <person name="Kohler A."/>
            <person name="Kuo A."/>
            <person name="Nagy L.G."/>
            <person name="Floudas D."/>
            <person name="Copeland A."/>
            <person name="Barry K.W."/>
            <person name="Cichocki N."/>
            <person name="Veneault-Fourrey C."/>
            <person name="LaButti K."/>
            <person name="Lindquist E.A."/>
            <person name="Lipzen A."/>
            <person name="Lundell T."/>
            <person name="Morin E."/>
            <person name="Murat C."/>
            <person name="Riley R."/>
            <person name="Ohm R."/>
            <person name="Sun H."/>
            <person name="Tunlid A."/>
            <person name="Henrissat B."/>
            <person name="Grigoriev I.V."/>
            <person name="Hibbett D.S."/>
            <person name="Martin F."/>
        </authorList>
    </citation>
    <scope>NUCLEOTIDE SEQUENCE [LARGE SCALE GENOMIC DNA]</scope>
    <source>
        <strain evidence="4">FD-334 SS-4</strain>
    </source>
</reference>
<protein>
    <submittedName>
        <fullName evidence="3">Uncharacterized protein</fullName>
    </submittedName>
</protein>
<keyword evidence="2" id="KW-0812">Transmembrane</keyword>
<name>A0A0D2PJW0_HYPSF</name>
<keyword evidence="2" id="KW-1133">Transmembrane helix</keyword>
<evidence type="ECO:0000256" key="1">
    <source>
        <dbReference type="SAM" id="MobiDB-lite"/>
    </source>
</evidence>
<dbReference type="Proteomes" id="UP000054270">
    <property type="component" value="Unassembled WGS sequence"/>
</dbReference>
<keyword evidence="2" id="KW-0472">Membrane</keyword>
<evidence type="ECO:0000256" key="2">
    <source>
        <dbReference type="SAM" id="Phobius"/>
    </source>
</evidence>
<proteinExistence type="predicted"/>
<evidence type="ECO:0000313" key="4">
    <source>
        <dbReference type="Proteomes" id="UP000054270"/>
    </source>
</evidence>
<accession>A0A0D2PJW0</accession>
<gene>
    <name evidence="3" type="ORF">HYPSUDRAFT_43339</name>
</gene>
<dbReference type="EMBL" id="KN817569">
    <property type="protein sequence ID" value="KJA20220.1"/>
    <property type="molecule type" value="Genomic_DNA"/>
</dbReference>